<dbReference type="Proteomes" id="UP000614200">
    <property type="component" value="Unassembled WGS sequence"/>
</dbReference>
<dbReference type="Pfam" id="PF18955">
    <property type="entry name" value="DUF5698"/>
    <property type="match status" value="1"/>
</dbReference>
<dbReference type="CDD" id="cd16381">
    <property type="entry name" value="YitT_C_like_1"/>
    <property type="match status" value="1"/>
</dbReference>
<proteinExistence type="predicted"/>
<evidence type="ECO:0000256" key="5">
    <source>
        <dbReference type="ARBA" id="ARBA00023136"/>
    </source>
</evidence>
<dbReference type="Pfam" id="PF10035">
    <property type="entry name" value="DUF2179"/>
    <property type="match status" value="1"/>
</dbReference>
<keyword evidence="3 6" id="KW-0812">Transmembrane</keyword>
<feature type="transmembrane region" description="Helical" evidence="6">
    <location>
        <begin position="30"/>
        <end position="55"/>
    </location>
</feature>
<evidence type="ECO:0000256" key="2">
    <source>
        <dbReference type="ARBA" id="ARBA00022475"/>
    </source>
</evidence>
<keyword evidence="5 6" id="KW-0472">Membrane</keyword>
<reference evidence="9 10" key="1">
    <citation type="submission" date="2020-11" db="EMBL/GenBank/DDBJ databases">
        <title>Fusibacter basophilias sp. nov.</title>
        <authorList>
            <person name="Qiu D."/>
        </authorList>
    </citation>
    <scope>NUCLEOTIDE SEQUENCE [LARGE SCALE GENOMIC DNA]</scope>
    <source>
        <strain evidence="9 10">Q10-2</strain>
    </source>
</reference>
<keyword evidence="4 6" id="KW-1133">Transmembrane helix</keyword>
<feature type="domain" description="DUF5698" evidence="8">
    <location>
        <begin position="18"/>
        <end position="75"/>
    </location>
</feature>
<dbReference type="EMBL" id="JADKNH010000003">
    <property type="protein sequence ID" value="MBF4692767.1"/>
    <property type="molecule type" value="Genomic_DNA"/>
</dbReference>
<accession>A0ABR9ZQM7</accession>
<evidence type="ECO:0000259" key="7">
    <source>
        <dbReference type="Pfam" id="PF10035"/>
    </source>
</evidence>
<evidence type="ECO:0000256" key="4">
    <source>
        <dbReference type="ARBA" id="ARBA00022989"/>
    </source>
</evidence>
<evidence type="ECO:0000259" key="8">
    <source>
        <dbReference type="Pfam" id="PF18955"/>
    </source>
</evidence>
<dbReference type="PANTHER" id="PTHR40060:SF1">
    <property type="entry name" value="UPF0316 PROTEIN YEBE"/>
    <property type="match status" value="1"/>
</dbReference>
<evidence type="ECO:0000256" key="6">
    <source>
        <dbReference type="SAM" id="Phobius"/>
    </source>
</evidence>
<evidence type="ECO:0000313" key="10">
    <source>
        <dbReference type="Proteomes" id="UP000614200"/>
    </source>
</evidence>
<name>A0ABR9ZQM7_9FIRM</name>
<dbReference type="InterPro" id="IPR019264">
    <property type="entry name" value="DUF2179"/>
</dbReference>
<comment type="subcellular location">
    <subcellularLocation>
        <location evidence="1">Cell membrane</location>
        <topology evidence="1">Multi-pass membrane protein</topology>
    </subcellularLocation>
</comment>
<dbReference type="InterPro" id="IPR022930">
    <property type="entry name" value="UPF0316"/>
</dbReference>
<keyword evidence="2" id="KW-1003">Cell membrane</keyword>
<dbReference type="RefSeq" id="WP_194701004.1">
    <property type="nucleotide sequence ID" value="NZ_JADKNH010000003.1"/>
</dbReference>
<dbReference type="InterPro" id="IPR044035">
    <property type="entry name" value="DUF5698"/>
</dbReference>
<evidence type="ECO:0000256" key="1">
    <source>
        <dbReference type="ARBA" id="ARBA00004651"/>
    </source>
</evidence>
<gene>
    <name evidence="9" type="ORF">ISU02_06535</name>
</gene>
<comment type="caution">
    <text evidence="9">The sequence shown here is derived from an EMBL/GenBank/DDBJ whole genome shotgun (WGS) entry which is preliminary data.</text>
</comment>
<organism evidence="9 10">
    <name type="scientific">Fusibacter ferrireducens</name>
    <dbReference type="NCBI Taxonomy" id="2785058"/>
    <lineage>
        <taxon>Bacteria</taxon>
        <taxon>Bacillati</taxon>
        <taxon>Bacillota</taxon>
        <taxon>Clostridia</taxon>
        <taxon>Eubacteriales</taxon>
        <taxon>Eubacteriales Family XII. Incertae Sedis</taxon>
        <taxon>Fusibacter</taxon>
    </lineage>
</organism>
<dbReference type="PANTHER" id="PTHR40060">
    <property type="entry name" value="UPF0316 PROTEIN YEBE"/>
    <property type="match status" value="1"/>
</dbReference>
<feature type="domain" description="DUF2179" evidence="7">
    <location>
        <begin position="111"/>
        <end position="162"/>
    </location>
</feature>
<evidence type="ECO:0000256" key="3">
    <source>
        <dbReference type="ARBA" id="ARBA00022692"/>
    </source>
</evidence>
<evidence type="ECO:0000313" key="9">
    <source>
        <dbReference type="EMBL" id="MBF4692767.1"/>
    </source>
</evidence>
<keyword evidence="10" id="KW-1185">Reference proteome</keyword>
<protein>
    <submittedName>
        <fullName evidence="9">DUF2179 domain-containing protein</fullName>
    </submittedName>
</protein>
<sequence length="169" mass="18489">MIYIAIILAKIVEVSMQTVRIVLITKGERTIGAIIGFFEVSLWLVLVSTVLTNIMENPLKIVAYAFGFAVGNYVGSIVEEKIGIGSAEIQAIVKAEHGLILATALRDQGFAVTVMQGEGKNHARNILLLYVPRKKVRKCVDLIKATQENSVITVSDKKPIYGGFGMIRK</sequence>